<protein>
    <recommendedName>
        <fullName evidence="4">BclB domain-containing protein</fullName>
    </recommendedName>
</protein>
<name>A0A084JDA3_9FIRM</name>
<accession>A0A084JDA3</accession>
<reference evidence="2 3" key="1">
    <citation type="submission" date="2014-07" db="EMBL/GenBank/DDBJ databases">
        <title>Draft genome of Clostridium celerecrescens 152B isolated from sediments associated with methane hydrate from Krishna Godavari basin.</title>
        <authorList>
            <person name="Honkalas V.S."/>
            <person name="Dabir A.P."/>
            <person name="Arora P."/>
            <person name="Dhakephalkar P.K."/>
        </authorList>
    </citation>
    <scope>NUCLEOTIDE SEQUENCE [LARGE SCALE GENOMIC DNA]</scope>
    <source>
        <strain evidence="2 3">152B</strain>
    </source>
</reference>
<feature type="transmembrane region" description="Helical" evidence="1">
    <location>
        <begin position="53"/>
        <end position="76"/>
    </location>
</feature>
<keyword evidence="1" id="KW-1133">Transmembrane helix</keyword>
<evidence type="ECO:0008006" key="4">
    <source>
        <dbReference type="Google" id="ProtNLM"/>
    </source>
</evidence>
<organism evidence="2 3">
    <name type="scientific">Lacrimispora celerecrescens</name>
    <dbReference type="NCBI Taxonomy" id="29354"/>
    <lineage>
        <taxon>Bacteria</taxon>
        <taxon>Bacillati</taxon>
        <taxon>Bacillota</taxon>
        <taxon>Clostridia</taxon>
        <taxon>Lachnospirales</taxon>
        <taxon>Lachnospiraceae</taxon>
        <taxon>Lacrimispora</taxon>
    </lineage>
</organism>
<comment type="caution">
    <text evidence="2">The sequence shown here is derived from an EMBL/GenBank/DDBJ whole genome shotgun (WGS) entry which is preliminary data.</text>
</comment>
<dbReference type="InterPro" id="IPR021210">
    <property type="entry name" value="Exosporium_BclB"/>
</dbReference>
<evidence type="ECO:0000256" key="1">
    <source>
        <dbReference type="SAM" id="Phobius"/>
    </source>
</evidence>
<keyword evidence="3" id="KW-1185">Reference proteome</keyword>
<dbReference type="NCBIfam" id="TIGR03721">
    <property type="entry name" value="exospore_TM"/>
    <property type="match status" value="1"/>
</dbReference>
<dbReference type="STRING" id="29354.IO98_21640"/>
<keyword evidence="1" id="KW-0472">Membrane</keyword>
<feature type="transmembrane region" description="Helical" evidence="1">
    <location>
        <begin position="24"/>
        <end position="41"/>
    </location>
</feature>
<evidence type="ECO:0000313" key="2">
    <source>
        <dbReference type="EMBL" id="KEZ86937.1"/>
    </source>
</evidence>
<dbReference type="Proteomes" id="UP000028525">
    <property type="component" value="Unassembled WGS sequence"/>
</dbReference>
<keyword evidence="1" id="KW-0812">Transmembrane</keyword>
<dbReference type="AlphaFoldDB" id="A0A084JDA3"/>
<evidence type="ECO:0000313" key="3">
    <source>
        <dbReference type="Proteomes" id="UP000028525"/>
    </source>
</evidence>
<proteinExistence type="predicted"/>
<dbReference type="EMBL" id="JPME01000038">
    <property type="protein sequence ID" value="KEZ86937.1"/>
    <property type="molecule type" value="Genomic_DNA"/>
</dbReference>
<gene>
    <name evidence="2" type="ORF">IO98_21640</name>
</gene>
<sequence>MTTVLGGLLNTSSAVGFGINFSGISAASGTVNLLGLTNMAFSMPRNGIITSLAGYLSISAALSLIGSTVTVTAQLFQSTTPNNTFVAVPGAVVTLSPSLTGAISVGSISSGITTGLNIPVTAGTRLLLLFSAEVTAGLDVAATISGYTSAGLGIS</sequence>